<dbReference type="EMBL" id="JAJFAZ020000001">
    <property type="protein sequence ID" value="KAI5348486.1"/>
    <property type="molecule type" value="Genomic_DNA"/>
</dbReference>
<protein>
    <recommendedName>
        <fullName evidence="1">DUF7746 domain-containing protein</fullName>
    </recommendedName>
</protein>
<dbReference type="Proteomes" id="UP001054821">
    <property type="component" value="Chromosome 1"/>
</dbReference>
<reference evidence="2 3" key="1">
    <citation type="journal article" date="2022" name="G3 (Bethesda)">
        <title>Whole-genome sequence and methylome profiling of the almond [Prunus dulcis (Mill.) D.A. Webb] cultivar 'Nonpareil'.</title>
        <authorList>
            <person name="D'Amico-Willman K.M."/>
            <person name="Ouma W.Z."/>
            <person name="Meulia T."/>
            <person name="Sideli G.M."/>
            <person name="Gradziel T.M."/>
            <person name="Fresnedo-Ramirez J."/>
        </authorList>
    </citation>
    <scope>NUCLEOTIDE SEQUENCE [LARGE SCALE GENOMIC DNA]</scope>
    <source>
        <strain evidence="2">Clone GOH B32 T37-40</strain>
    </source>
</reference>
<dbReference type="PANTHER" id="PTHR33054:SF9">
    <property type="entry name" value="CCHC-TYPE DOMAIN-CONTAINING PROTEIN"/>
    <property type="match status" value="1"/>
</dbReference>
<evidence type="ECO:0000259" key="1">
    <source>
        <dbReference type="Pfam" id="PF24925"/>
    </source>
</evidence>
<dbReference type="InterPro" id="IPR056648">
    <property type="entry name" value="DUF7746"/>
</dbReference>
<organism evidence="2 3">
    <name type="scientific">Prunus dulcis</name>
    <name type="common">Almond</name>
    <name type="synonym">Amygdalus dulcis</name>
    <dbReference type="NCBI Taxonomy" id="3755"/>
    <lineage>
        <taxon>Eukaryota</taxon>
        <taxon>Viridiplantae</taxon>
        <taxon>Streptophyta</taxon>
        <taxon>Embryophyta</taxon>
        <taxon>Tracheophyta</taxon>
        <taxon>Spermatophyta</taxon>
        <taxon>Magnoliopsida</taxon>
        <taxon>eudicotyledons</taxon>
        <taxon>Gunneridae</taxon>
        <taxon>Pentapetalae</taxon>
        <taxon>rosids</taxon>
        <taxon>fabids</taxon>
        <taxon>Rosales</taxon>
        <taxon>Rosaceae</taxon>
        <taxon>Amygdaloideae</taxon>
        <taxon>Amygdaleae</taxon>
        <taxon>Prunus</taxon>
    </lineage>
</organism>
<evidence type="ECO:0000313" key="2">
    <source>
        <dbReference type="EMBL" id="KAI5348486.1"/>
    </source>
</evidence>
<dbReference type="Pfam" id="PF24925">
    <property type="entry name" value="DUF7746"/>
    <property type="match status" value="1"/>
</dbReference>
<dbReference type="PANTHER" id="PTHR33054">
    <property type="entry name" value="CCHC-TYPE DOMAIN-CONTAINING PROTEIN"/>
    <property type="match status" value="1"/>
</dbReference>
<accession>A0AAD4ZK58</accession>
<gene>
    <name evidence="2" type="ORF">L3X38_001373</name>
</gene>
<name>A0AAD4ZK58_PRUDU</name>
<proteinExistence type="predicted"/>
<sequence length="352" mass="40627">MIFKQWKDYMRSAKVEIFYLDFIESRYMSSDELKTLTKEKWKLVDKSVVESSHPPVETIIIEHQKAPVRATPFKTFESNDPHRKLIEQNNFTNQSLITIGKQLDTIETKFDLLSSPVADSRLKSKVEKPIVQFQDLKTSPVLKVNSTMKKIEDMLAQLTPVTPEKGDQSGIKTLDAFAASQSELESISSEISDISKIENAFRNLEVQTEPRVKKIEKHISPTSLTKNWYPRPTPPDIQFEERNFQTQFSVSSDKLYEWNIDGLSEQEILNKLQHMSMVANSYITNHSFRQSEIVPLIVTGFTGTLRYWWDKHLTPESKNRIIYAVKLNEDGLPIFDEQIGQGIEDGVNTLFY</sequence>
<feature type="domain" description="DUF7746" evidence="1">
    <location>
        <begin position="251"/>
        <end position="325"/>
    </location>
</feature>
<comment type="caution">
    <text evidence="2">The sequence shown here is derived from an EMBL/GenBank/DDBJ whole genome shotgun (WGS) entry which is preliminary data.</text>
</comment>
<dbReference type="AlphaFoldDB" id="A0AAD4ZK58"/>
<evidence type="ECO:0000313" key="3">
    <source>
        <dbReference type="Proteomes" id="UP001054821"/>
    </source>
</evidence>
<keyword evidence="3" id="KW-1185">Reference proteome</keyword>